<keyword evidence="4 7" id="KW-0812">Transmembrane</keyword>
<dbReference type="PANTHER" id="PTHR43744">
    <property type="entry name" value="ABC TRANSPORTER PERMEASE PROTEIN MG189-RELATED-RELATED"/>
    <property type="match status" value="1"/>
</dbReference>
<dbReference type="PROSITE" id="PS51257">
    <property type="entry name" value="PROKAR_LIPOPROTEIN"/>
    <property type="match status" value="1"/>
</dbReference>
<dbReference type="Pfam" id="PF00528">
    <property type="entry name" value="BPD_transp_1"/>
    <property type="match status" value="1"/>
</dbReference>
<evidence type="ECO:0000256" key="4">
    <source>
        <dbReference type="ARBA" id="ARBA00022692"/>
    </source>
</evidence>
<comment type="subcellular location">
    <subcellularLocation>
        <location evidence="1 7">Cell membrane</location>
        <topology evidence="1 7">Multi-pass membrane protein</topology>
    </subcellularLocation>
</comment>
<dbReference type="PROSITE" id="PS50928">
    <property type="entry name" value="ABC_TM1"/>
    <property type="match status" value="1"/>
</dbReference>
<dbReference type="InterPro" id="IPR035906">
    <property type="entry name" value="MetI-like_sf"/>
</dbReference>
<proteinExistence type="inferred from homology"/>
<sequence>MKETAGEKCFYVFNYVVLSIAGLSCILPFMHVFALSFSDSAAITSGFVIFWPIDWTGAAYSTLIVGTNILKAFLNSVIITVIGVILSMTFTIMAAYPLSRPYFYYRRLFTLGIVFTMIFSGGLVPTFLVIKGLGLVNSYGAIWITGLVSAFNMLVMKSFFENIPVEMEEAARMDGCNEFKLLFKVMLPLSVPVLAALTLFYGVGYWNAFMSVLIYINDTLKFNLTVLVQQMVRSQSLMQEMNRLQPEDILTMTPDSIKAAAVLIMVAPMLLVYPFLQKYFIKGIMLGAIKG</sequence>
<evidence type="ECO:0000256" key="6">
    <source>
        <dbReference type="ARBA" id="ARBA00023136"/>
    </source>
</evidence>
<reference evidence="9" key="1">
    <citation type="submission" date="2020-03" db="EMBL/GenBank/DDBJ databases">
        <title>Draft sequencing of Paenibacilllus sp. S3N08.</title>
        <authorList>
            <person name="Kim D.-U."/>
        </authorList>
    </citation>
    <scope>NUCLEOTIDE SEQUENCE</scope>
    <source>
        <strain evidence="9">S3N08</strain>
    </source>
</reference>
<organism evidence="9 10">
    <name type="scientific">Paenibacillus agricola</name>
    <dbReference type="NCBI Taxonomy" id="2716264"/>
    <lineage>
        <taxon>Bacteria</taxon>
        <taxon>Bacillati</taxon>
        <taxon>Bacillota</taxon>
        <taxon>Bacilli</taxon>
        <taxon>Bacillales</taxon>
        <taxon>Paenibacillaceae</taxon>
        <taxon>Paenibacillus</taxon>
    </lineage>
</organism>
<dbReference type="EMBL" id="JAAOIW010000016">
    <property type="protein sequence ID" value="NHN34147.1"/>
    <property type="molecule type" value="Genomic_DNA"/>
</dbReference>
<gene>
    <name evidence="9" type="ORF">G9U52_30465</name>
</gene>
<feature type="transmembrane region" description="Helical" evidence="7">
    <location>
        <begin position="257"/>
        <end position="276"/>
    </location>
</feature>
<comment type="caution">
    <text evidence="9">The sequence shown here is derived from an EMBL/GenBank/DDBJ whole genome shotgun (WGS) entry which is preliminary data.</text>
</comment>
<evidence type="ECO:0000256" key="3">
    <source>
        <dbReference type="ARBA" id="ARBA00022475"/>
    </source>
</evidence>
<dbReference type="PANTHER" id="PTHR43744:SF9">
    <property type="entry name" value="POLYGALACTURONAN_RHAMNOGALACTURONAN TRANSPORT SYSTEM PERMEASE PROTEIN YTCP"/>
    <property type="match status" value="1"/>
</dbReference>
<evidence type="ECO:0000256" key="2">
    <source>
        <dbReference type="ARBA" id="ARBA00022448"/>
    </source>
</evidence>
<evidence type="ECO:0000259" key="8">
    <source>
        <dbReference type="PROSITE" id="PS50928"/>
    </source>
</evidence>
<keyword evidence="3" id="KW-1003">Cell membrane</keyword>
<dbReference type="CDD" id="cd06261">
    <property type="entry name" value="TM_PBP2"/>
    <property type="match status" value="1"/>
</dbReference>
<keyword evidence="6 7" id="KW-0472">Membrane</keyword>
<feature type="transmembrane region" description="Helical" evidence="7">
    <location>
        <begin position="12"/>
        <end position="35"/>
    </location>
</feature>
<dbReference type="SUPFAM" id="SSF161098">
    <property type="entry name" value="MetI-like"/>
    <property type="match status" value="1"/>
</dbReference>
<evidence type="ECO:0000256" key="5">
    <source>
        <dbReference type="ARBA" id="ARBA00022989"/>
    </source>
</evidence>
<evidence type="ECO:0000313" key="10">
    <source>
        <dbReference type="Proteomes" id="UP001165962"/>
    </source>
</evidence>
<evidence type="ECO:0000313" key="9">
    <source>
        <dbReference type="EMBL" id="NHN34147.1"/>
    </source>
</evidence>
<dbReference type="Gene3D" id="1.10.3720.10">
    <property type="entry name" value="MetI-like"/>
    <property type="match status" value="1"/>
</dbReference>
<protein>
    <submittedName>
        <fullName evidence="9">Carbohydrate ABC transporter permease</fullName>
    </submittedName>
</protein>
<feature type="transmembrane region" description="Helical" evidence="7">
    <location>
        <begin position="72"/>
        <end position="96"/>
    </location>
</feature>
<evidence type="ECO:0000256" key="7">
    <source>
        <dbReference type="RuleBase" id="RU363032"/>
    </source>
</evidence>
<name>A0ABX0JCB2_9BACL</name>
<accession>A0ABX0JCB2</accession>
<feature type="transmembrane region" description="Helical" evidence="7">
    <location>
        <begin position="142"/>
        <end position="160"/>
    </location>
</feature>
<comment type="similarity">
    <text evidence="7">Belongs to the binding-protein-dependent transport system permease family.</text>
</comment>
<feature type="domain" description="ABC transmembrane type-1" evidence="8">
    <location>
        <begin position="73"/>
        <end position="276"/>
    </location>
</feature>
<keyword evidence="5 7" id="KW-1133">Transmembrane helix</keyword>
<evidence type="ECO:0000256" key="1">
    <source>
        <dbReference type="ARBA" id="ARBA00004651"/>
    </source>
</evidence>
<dbReference type="InterPro" id="IPR000515">
    <property type="entry name" value="MetI-like"/>
</dbReference>
<dbReference type="Proteomes" id="UP001165962">
    <property type="component" value="Unassembled WGS sequence"/>
</dbReference>
<dbReference type="RefSeq" id="WP_166154802.1">
    <property type="nucleotide sequence ID" value="NZ_JAAOIW010000016.1"/>
</dbReference>
<feature type="transmembrane region" description="Helical" evidence="7">
    <location>
        <begin position="47"/>
        <end position="66"/>
    </location>
</feature>
<keyword evidence="10" id="KW-1185">Reference proteome</keyword>
<keyword evidence="2 7" id="KW-0813">Transport</keyword>
<feature type="transmembrane region" description="Helical" evidence="7">
    <location>
        <begin position="108"/>
        <end position="130"/>
    </location>
</feature>